<dbReference type="InParanoid" id="E4UX89"/>
<accession>E4UX89</accession>
<dbReference type="RefSeq" id="XP_003173087.1">
    <property type="nucleotide sequence ID" value="XM_003173039.1"/>
</dbReference>
<dbReference type="CDD" id="cd02340">
    <property type="entry name" value="ZZ_NBR1_like"/>
    <property type="match status" value="2"/>
</dbReference>
<dbReference type="AlphaFoldDB" id="E4UX89"/>
<feature type="compositionally biased region" description="Polar residues" evidence="5">
    <location>
        <begin position="126"/>
        <end position="135"/>
    </location>
</feature>
<dbReference type="SMART" id="SM00291">
    <property type="entry name" value="ZnF_ZZ"/>
    <property type="match status" value="3"/>
</dbReference>
<feature type="domain" description="ZZ-type" evidence="6">
    <location>
        <begin position="393"/>
        <end position="447"/>
    </location>
</feature>
<dbReference type="InterPro" id="IPR000433">
    <property type="entry name" value="Znf_ZZ"/>
</dbReference>
<evidence type="ECO:0000256" key="3">
    <source>
        <dbReference type="ARBA" id="ARBA00022833"/>
    </source>
</evidence>
<feature type="region of interest" description="Disordered" evidence="5">
    <location>
        <begin position="521"/>
        <end position="556"/>
    </location>
</feature>
<dbReference type="PROSITE" id="PS50135">
    <property type="entry name" value="ZF_ZZ_2"/>
    <property type="match status" value="1"/>
</dbReference>
<dbReference type="Gene3D" id="3.30.60.90">
    <property type="match status" value="3"/>
</dbReference>
<dbReference type="PANTHER" id="PTHR20930">
    <property type="entry name" value="OVARIAN CARCINOMA ANTIGEN CA125-RELATED"/>
    <property type="match status" value="1"/>
</dbReference>
<feature type="compositionally biased region" description="Polar residues" evidence="5">
    <location>
        <begin position="721"/>
        <end position="741"/>
    </location>
</feature>
<dbReference type="OMA" id="NKHGHHP"/>
<proteinExistence type="predicted"/>
<feature type="compositionally biased region" description="Low complexity" evidence="5">
    <location>
        <begin position="529"/>
        <end position="543"/>
    </location>
</feature>
<evidence type="ECO:0000313" key="7">
    <source>
        <dbReference type="EMBL" id="EFR02676.1"/>
    </source>
</evidence>
<feature type="compositionally biased region" description="Basic and acidic residues" evidence="5">
    <location>
        <begin position="271"/>
        <end position="297"/>
    </location>
</feature>
<dbReference type="PANTHER" id="PTHR20930:SF0">
    <property type="entry name" value="PROTEIN ILRUN"/>
    <property type="match status" value="1"/>
</dbReference>
<feature type="region of interest" description="Disordered" evidence="5">
    <location>
        <begin position="712"/>
        <end position="741"/>
    </location>
</feature>
<dbReference type="Proteomes" id="UP000002669">
    <property type="component" value="Unassembled WGS sequence"/>
</dbReference>
<gene>
    <name evidence="7" type="ORF">MGYG_05673</name>
</gene>
<dbReference type="EMBL" id="DS989825">
    <property type="protein sequence ID" value="EFR02676.1"/>
    <property type="molecule type" value="Genomic_DNA"/>
</dbReference>
<dbReference type="STRING" id="535722.E4UX89"/>
<evidence type="ECO:0000256" key="5">
    <source>
        <dbReference type="SAM" id="MobiDB-lite"/>
    </source>
</evidence>
<keyword evidence="3" id="KW-0862">Zinc</keyword>
<dbReference type="Pfam" id="PF00569">
    <property type="entry name" value="ZZ"/>
    <property type="match status" value="2"/>
</dbReference>
<evidence type="ECO:0000256" key="1">
    <source>
        <dbReference type="ARBA" id="ARBA00022723"/>
    </source>
</evidence>
<dbReference type="OrthoDB" id="661148at2759"/>
<keyword evidence="1" id="KW-0479">Metal-binding</keyword>
<dbReference type="VEuPathDB" id="FungiDB:MGYG_05673"/>
<feature type="region of interest" description="Disordered" evidence="5">
    <location>
        <begin position="271"/>
        <end position="307"/>
    </location>
</feature>
<dbReference type="InterPro" id="IPR043145">
    <property type="entry name" value="Znf_ZZ_sf"/>
</dbReference>
<dbReference type="InterPro" id="IPR032350">
    <property type="entry name" value="Nbr1_FW"/>
</dbReference>
<protein>
    <submittedName>
        <fullName evidence="7">ZZ type zinc finger domain-containing protein</fullName>
    </submittedName>
</protein>
<evidence type="ECO:0000259" key="6">
    <source>
        <dbReference type="PROSITE" id="PS50135"/>
    </source>
</evidence>
<dbReference type="CDD" id="cd14947">
    <property type="entry name" value="NBR1_like"/>
    <property type="match status" value="1"/>
</dbReference>
<evidence type="ECO:0000313" key="8">
    <source>
        <dbReference type="Proteomes" id="UP000002669"/>
    </source>
</evidence>
<dbReference type="SUPFAM" id="SSF57850">
    <property type="entry name" value="RING/U-box"/>
    <property type="match status" value="3"/>
</dbReference>
<organism evidence="8">
    <name type="scientific">Arthroderma gypseum (strain ATCC MYA-4604 / CBS 118893)</name>
    <name type="common">Microsporum gypseum</name>
    <dbReference type="NCBI Taxonomy" id="535722"/>
    <lineage>
        <taxon>Eukaryota</taxon>
        <taxon>Fungi</taxon>
        <taxon>Dikarya</taxon>
        <taxon>Ascomycota</taxon>
        <taxon>Pezizomycotina</taxon>
        <taxon>Eurotiomycetes</taxon>
        <taxon>Eurotiomycetidae</taxon>
        <taxon>Onygenales</taxon>
        <taxon>Arthrodermataceae</taxon>
        <taxon>Nannizzia</taxon>
    </lineage>
</organism>
<keyword evidence="8" id="KW-1185">Reference proteome</keyword>
<name>E4UX89_ARTGP</name>
<dbReference type="GeneID" id="10028364"/>
<evidence type="ECO:0000256" key="2">
    <source>
        <dbReference type="ARBA" id="ARBA00022771"/>
    </source>
</evidence>
<evidence type="ECO:0000256" key="4">
    <source>
        <dbReference type="PROSITE-ProRule" id="PRU00228"/>
    </source>
</evidence>
<dbReference type="Gene3D" id="2.60.40.10">
    <property type="entry name" value="Immunoglobulins"/>
    <property type="match status" value="1"/>
</dbReference>
<feature type="region of interest" description="Disordered" evidence="5">
    <location>
        <begin position="99"/>
        <end position="171"/>
    </location>
</feature>
<dbReference type="GO" id="GO:0008270">
    <property type="term" value="F:zinc ion binding"/>
    <property type="evidence" value="ECO:0007669"/>
    <property type="project" value="UniProtKB-KW"/>
</dbReference>
<sequence>MPPAHNGPVKPDTLITVKAHFDGENRRFKVPLRDMGANTFPLRVRQFLNIPSHTEVIMRRYSDSAGAFLVLNAEHPAGYKQLYRAAKAKLKLRIQVDRVQELQPSNPPEQLPEPEPEPEHEPKVTVEQQHQQQHYTPEPSKKLPEPITSPRSSYLDTVLDSRPAESPSATRMLDSRTTIYPLPPVLPANTSTATYSCSIMIDCNLCKAAIPNEHYHCSVCEDGDYDLCQECIDAGNLCPAGTHWLIKRSLYDGQLVSSTTEIVGPKFFKPVELEPKPEPKAKQEPEPETYPESHPEPEPVPQEPKFPKLPEYAATDADYRPREPVVHRALCDMCDYQIVDTRYKCIDCPNWDVCGNCVGDVKYAHPGHRFVPLYLPLPPRAAHNVVHPGVYCDGPLCHDKFNVNYITGIRYKCVVCDDTDFCETCEAHPNGTHNSTHPLLKFKTPVKHVTVTAYGEDETGQVFDRLGDRDAPEPSFKSAATETMPPLVTSTGAPIHPPMALDAYEHDFEHGKEISYETQEVVEEEETPVVEPEPTVPKYEPVVSLPPAPAKDAKKVTAGGLHPDGLHTRFLSETIPDAQPFSPGTRIIKTWTLQNPGPCAWPAGTSAYFLGGDPMFDVDTSHAISLACLANAMQSRPTTDPVYPGQEMEFTIPMKVPPRMGTAISYWRLKTSDGKAFGHKLSCHVEVIEPPPAPSPEKKSEMVFPTLEKESPVASMHEYESQPQSGEVISDNVSDSASTLNEDAGVDVADLAAEVNSLTLDIEHPDDESFLTDEEYDILDASDEEYAEIAKASERK</sequence>
<keyword evidence="2 4" id="KW-0863">Zinc-finger</keyword>
<dbReference type="InterPro" id="IPR013783">
    <property type="entry name" value="Ig-like_fold"/>
</dbReference>
<dbReference type="Pfam" id="PF16158">
    <property type="entry name" value="N_BRCA1_IG"/>
    <property type="match status" value="1"/>
</dbReference>
<dbReference type="eggNOG" id="KOG4351">
    <property type="taxonomic scope" value="Eukaryota"/>
</dbReference>
<reference evidence="8" key="1">
    <citation type="journal article" date="2012" name="MBio">
        <title>Comparative genome analysis of Trichophyton rubrum and related dermatophytes reveals candidate genes involved in infection.</title>
        <authorList>
            <person name="Martinez D.A."/>
            <person name="Oliver B.G."/>
            <person name="Graeser Y."/>
            <person name="Goldberg J.M."/>
            <person name="Li W."/>
            <person name="Martinez-Rossi N.M."/>
            <person name="Monod M."/>
            <person name="Shelest E."/>
            <person name="Barton R.C."/>
            <person name="Birch E."/>
            <person name="Brakhage A.A."/>
            <person name="Chen Z."/>
            <person name="Gurr S.J."/>
            <person name="Heiman D."/>
            <person name="Heitman J."/>
            <person name="Kosti I."/>
            <person name="Rossi A."/>
            <person name="Saif S."/>
            <person name="Samalova M."/>
            <person name="Saunders C.W."/>
            <person name="Shea T."/>
            <person name="Summerbell R.C."/>
            <person name="Xu J."/>
            <person name="Young S."/>
            <person name="Zeng Q."/>
            <person name="Birren B.W."/>
            <person name="Cuomo C.A."/>
            <person name="White T.C."/>
        </authorList>
    </citation>
    <scope>NUCLEOTIDE SEQUENCE [LARGE SCALE GENOMIC DNA]</scope>
    <source>
        <strain evidence="8">ATCC MYA-4604 / CBS 118893</strain>
    </source>
</reference>
<dbReference type="HOGENOM" id="CLU_007590_0_0_1"/>